<dbReference type="PROSITE" id="PS51409">
    <property type="entry name" value="ARGINASE_2"/>
    <property type="match status" value="1"/>
</dbReference>
<dbReference type="Gene3D" id="3.40.800.10">
    <property type="entry name" value="Ureohydrolase domain"/>
    <property type="match status" value="1"/>
</dbReference>
<dbReference type="GO" id="GO:0004053">
    <property type="term" value="F:arginase activity"/>
    <property type="evidence" value="ECO:0007669"/>
    <property type="project" value="TreeGrafter"/>
</dbReference>
<evidence type="ECO:0000256" key="3">
    <source>
        <dbReference type="ARBA" id="ARBA00023211"/>
    </source>
</evidence>
<dbReference type="AlphaFoldDB" id="A0A318FCC4"/>
<reference evidence="5 6" key="1">
    <citation type="submission" date="2018-05" db="EMBL/GenBank/DDBJ databases">
        <title>Freshwater and sediment microbial communities from various areas in North America, analyzing microbe dynamics in response to fracking.</title>
        <authorList>
            <person name="Lamendella R."/>
        </authorList>
    </citation>
    <scope>NUCLEOTIDE SEQUENCE [LARGE SCALE GENOMIC DNA]</scope>
    <source>
        <strain evidence="5 6">67</strain>
    </source>
</reference>
<protein>
    <submittedName>
        <fullName evidence="5">Arginase</fullName>
    </submittedName>
</protein>
<proteinExistence type="inferred from homology"/>
<keyword evidence="3" id="KW-0464">Manganese</keyword>
<gene>
    <name evidence="5" type="ORF">DET57_12139</name>
</gene>
<dbReference type="CDD" id="cd09999">
    <property type="entry name" value="Arginase-like_1"/>
    <property type="match status" value="1"/>
</dbReference>
<dbReference type="SUPFAM" id="SSF52768">
    <property type="entry name" value="Arginase/deacetylase"/>
    <property type="match status" value="1"/>
</dbReference>
<comment type="similarity">
    <text evidence="4">Belongs to the arginase family.</text>
</comment>
<keyword evidence="2" id="KW-0378">Hydrolase</keyword>
<dbReference type="InterPro" id="IPR006035">
    <property type="entry name" value="Ureohydrolase"/>
</dbReference>
<comment type="caution">
    <text evidence="5">The sequence shown here is derived from an EMBL/GenBank/DDBJ whole genome shotgun (WGS) entry which is preliminary data.</text>
</comment>
<evidence type="ECO:0000313" key="6">
    <source>
        <dbReference type="Proteomes" id="UP000247485"/>
    </source>
</evidence>
<dbReference type="RefSeq" id="WP_110276514.1">
    <property type="nucleotide sequence ID" value="NZ_QJJG01000021.1"/>
</dbReference>
<evidence type="ECO:0000256" key="2">
    <source>
        <dbReference type="ARBA" id="ARBA00022801"/>
    </source>
</evidence>
<sequence>MTHSTHDNLRLIFPQWQGGNNAPYYFGSQLLAWLAPASQGPVAEVAVTPPSDKPLVNENGIVGRRQVVAQLRDAQEKIAAHRPQTIVTLGGDCLVSLAPFAYLTEKYGDKLGILWIDSHPDVMTPAQYPHSHAHVLGALMGVGDNELTRDVKTPLSPRKAMIAGIHSPLEYEAQFIADHAIATCDPQAVRDGAQAVSDWITREGIEYLAVHLDLDVLNPGLFRSVLFTRPGRGEHDFGDVAEGKLTMPEVVTLVNQACALAAPVGLTVAEHLPWDAINLKQMLAELPLLK</sequence>
<dbReference type="InterPro" id="IPR023696">
    <property type="entry name" value="Ureohydrolase_dom_sf"/>
</dbReference>
<dbReference type="PANTHER" id="PTHR43782">
    <property type="entry name" value="ARGINASE"/>
    <property type="match status" value="1"/>
</dbReference>
<dbReference type="GO" id="GO:0030145">
    <property type="term" value="F:manganese ion binding"/>
    <property type="evidence" value="ECO:0007669"/>
    <property type="project" value="TreeGrafter"/>
</dbReference>
<dbReference type="Proteomes" id="UP000247485">
    <property type="component" value="Unassembled WGS sequence"/>
</dbReference>
<dbReference type="PANTHER" id="PTHR43782:SF3">
    <property type="entry name" value="ARGINASE"/>
    <property type="match status" value="1"/>
</dbReference>
<accession>A0A318FCC4</accession>
<dbReference type="EMBL" id="QJJG01000021">
    <property type="protein sequence ID" value="PXW38991.1"/>
    <property type="molecule type" value="Genomic_DNA"/>
</dbReference>
<keyword evidence="1" id="KW-0479">Metal-binding</keyword>
<dbReference type="Pfam" id="PF00491">
    <property type="entry name" value="Arginase"/>
    <property type="match status" value="1"/>
</dbReference>
<name>A0A318FCC4_KLEOX</name>
<dbReference type="GO" id="GO:0005829">
    <property type="term" value="C:cytosol"/>
    <property type="evidence" value="ECO:0007669"/>
    <property type="project" value="TreeGrafter"/>
</dbReference>
<evidence type="ECO:0000256" key="4">
    <source>
        <dbReference type="PROSITE-ProRule" id="PRU00742"/>
    </source>
</evidence>
<organism evidence="5 6">
    <name type="scientific">Klebsiella oxytoca</name>
    <dbReference type="NCBI Taxonomy" id="571"/>
    <lineage>
        <taxon>Bacteria</taxon>
        <taxon>Pseudomonadati</taxon>
        <taxon>Pseudomonadota</taxon>
        <taxon>Gammaproteobacteria</taxon>
        <taxon>Enterobacterales</taxon>
        <taxon>Enterobacteriaceae</taxon>
        <taxon>Klebsiella/Raoultella group</taxon>
        <taxon>Klebsiella</taxon>
    </lineage>
</organism>
<evidence type="ECO:0000313" key="5">
    <source>
        <dbReference type="EMBL" id="PXW38991.1"/>
    </source>
</evidence>
<evidence type="ECO:0000256" key="1">
    <source>
        <dbReference type="ARBA" id="ARBA00022723"/>
    </source>
</evidence>